<organism evidence="1">
    <name type="scientific">hydrothermal vent metagenome</name>
    <dbReference type="NCBI Taxonomy" id="652676"/>
    <lineage>
        <taxon>unclassified sequences</taxon>
        <taxon>metagenomes</taxon>
        <taxon>ecological metagenomes</taxon>
    </lineage>
</organism>
<protein>
    <submittedName>
        <fullName evidence="1">Uncharacterized protein</fullName>
    </submittedName>
</protein>
<gene>
    <name evidence="1" type="ORF">MNBD_GAMMA26-700</name>
</gene>
<proteinExistence type="predicted"/>
<dbReference type="AlphaFoldDB" id="A0A3B1AX19"/>
<evidence type="ECO:0000313" key="1">
    <source>
        <dbReference type="EMBL" id="VAX10579.1"/>
    </source>
</evidence>
<dbReference type="EMBL" id="UOFX01000075">
    <property type="protein sequence ID" value="VAX10579.1"/>
    <property type="molecule type" value="Genomic_DNA"/>
</dbReference>
<reference evidence="1" key="1">
    <citation type="submission" date="2018-06" db="EMBL/GenBank/DDBJ databases">
        <authorList>
            <person name="Zhirakovskaya E."/>
        </authorList>
    </citation>
    <scope>NUCLEOTIDE SEQUENCE</scope>
</reference>
<sequence length="133" mass="14821">MNLFAYLIVAGSLLSVTACSQSQTDRIESGSPQGIMPIKISLLGEKDQLLASVTDRQKAGKIIALMNAKKPLLEKMMPIFKMKLIIERGEGKEVWLLAKPGYLRQQIPGDNQVFYMDKNNQLLELLLDSTTQP</sequence>
<accession>A0A3B1AX19</accession>
<name>A0A3B1AX19_9ZZZZ</name>